<dbReference type="Gene3D" id="4.10.410.10">
    <property type="entry name" value="Pancreatic trypsin inhibitor Kunitz domain"/>
    <property type="match status" value="1"/>
</dbReference>
<evidence type="ECO:0000256" key="9">
    <source>
        <dbReference type="SAM" id="SignalP"/>
    </source>
</evidence>
<evidence type="ECO:0000259" key="10">
    <source>
        <dbReference type="PROSITE" id="PS50279"/>
    </source>
</evidence>
<dbReference type="EMBL" id="VVIM01000001">
    <property type="protein sequence ID" value="KAB0804212.1"/>
    <property type="molecule type" value="Genomic_DNA"/>
</dbReference>
<dbReference type="FunFam" id="4.10.410.10:FF:000020">
    <property type="entry name" value="Collagen, type VI, alpha 3"/>
    <property type="match status" value="1"/>
</dbReference>
<dbReference type="PROSITE" id="PS50279">
    <property type="entry name" value="BPTI_KUNITZ_2"/>
    <property type="match status" value="1"/>
</dbReference>
<keyword evidence="12" id="KW-1185">Reference proteome</keyword>
<dbReference type="InterPro" id="IPR002223">
    <property type="entry name" value="Kunitz_BPTI"/>
</dbReference>
<dbReference type="GO" id="GO:0005615">
    <property type="term" value="C:extracellular space"/>
    <property type="evidence" value="ECO:0007669"/>
    <property type="project" value="TreeGrafter"/>
</dbReference>
<dbReference type="InterPro" id="IPR036880">
    <property type="entry name" value="Kunitz_BPTI_sf"/>
</dbReference>
<dbReference type="GO" id="GO:0004867">
    <property type="term" value="F:serine-type endopeptidase inhibitor activity"/>
    <property type="evidence" value="ECO:0007669"/>
    <property type="project" value="UniProtKB-KW"/>
</dbReference>
<reference evidence="11 12" key="1">
    <citation type="journal article" date="2018" name="Elife">
        <title>Firefly genomes illuminate parallel origins of bioluminescence in beetles.</title>
        <authorList>
            <person name="Fallon T.R."/>
            <person name="Lower S.E."/>
            <person name="Chang C.H."/>
            <person name="Bessho-Uehara M."/>
            <person name="Martin G.J."/>
            <person name="Bewick A.J."/>
            <person name="Behringer M."/>
            <person name="Debat H.J."/>
            <person name="Wong I."/>
            <person name="Day J.C."/>
            <person name="Suvorov A."/>
            <person name="Silva C.J."/>
            <person name="Stanger-Hall K.F."/>
            <person name="Hall D.W."/>
            <person name="Schmitz R.J."/>
            <person name="Nelson D.R."/>
            <person name="Lewis S.M."/>
            <person name="Shigenobu S."/>
            <person name="Bybee S.M."/>
            <person name="Larracuente A.M."/>
            <person name="Oba Y."/>
            <person name="Weng J.K."/>
        </authorList>
    </citation>
    <scope>NUCLEOTIDE SEQUENCE [LARGE SCALE GENOMIC DNA]</scope>
    <source>
        <strain evidence="11">1611_PpyrPB1</strain>
        <tissue evidence="11">Whole body</tissue>
    </source>
</reference>
<dbReference type="FunCoup" id="A0A5N4B3P3">
    <property type="interactions" value="36"/>
</dbReference>
<keyword evidence="6" id="KW-1015">Disulfide bond</keyword>
<dbReference type="PANTHER" id="PTHR10083:SF376">
    <property type="entry name" value="SERINE PEPTIDASE INHIBITOR, KUNITZ TYPE, 3"/>
    <property type="match status" value="1"/>
</dbReference>
<keyword evidence="3" id="KW-0800">Toxin</keyword>
<proteinExistence type="predicted"/>
<gene>
    <name evidence="11" type="ORF">PPYR_01182</name>
</gene>
<evidence type="ECO:0000256" key="8">
    <source>
        <dbReference type="ARBA" id="ARBA00034146"/>
    </source>
</evidence>
<evidence type="ECO:0000313" key="12">
    <source>
        <dbReference type="Proteomes" id="UP000327044"/>
    </source>
</evidence>
<dbReference type="SUPFAM" id="SSF57362">
    <property type="entry name" value="BPTI-like"/>
    <property type="match status" value="1"/>
</dbReference>
<organism evidence="11 12">
    <name type="scientific">Photinus pyralis</name>
    <name type="common">Common eastern firefly</name>
    <name type="synonym">Lampyris pyralis</name>
    <dbReference type="NCBI Taxonomy" id="7054"/>
    <lineage>
        <taxon>Eukaryota</taxon>
        <taxon>Metazoa</taxon>
        <taxon>Ecdysozoa</taxon>
        <taxon>Arthropoda</taxon>
        <taxon>Hexapoda</taxon>
        <taxon>Insecta</taxon>
        <taxon>Pterygota</taxon>
        <taxon>Neoptera</taxon>
        <taxon>Endopterygota</taxon>
        <taxon>Coleoptera</taxon>
        <taxon>Polyphaga</taxon>
        <taxon>Elateriformia</taxon>
        <taxon>Elateroidea</taxon>
        <taxon>Lampyridae</taxon>
        <taxon>Lampyrinae</taxon>
        <taxon>Photinus</taxon>
    </lineage>
</organism>
<keyword evidence="8" id="KW-1203">Blood coagulation cascade inhibiting toxin</keyword>
<evidence type="ECO:0000313" key="11">
    <source>
        <dbReference type="EMBL" id="KAB0804212.1"/>
    </source>
</evidence>
<keyword evidence="5" id="KW-0722">Serine protease inhibitor</keyword>
<protein>
    <recommendedName>
        <fullName evidence="10">BPTI/Kunitz inhibitor domain-containing protein</fullName>
    </recommendedName>
</protein>
<evidence type="ECO:0000256" key="5">
    <source>
        <dbReference type="ARBA" id="ARBA00022900"/>
    </source>
</evidence>
<keyword evidence="7" id="KW-1199">Hemostasis impairing toxin</keyword>
<dbReference type="GO" id="GO:0090729">
    <property type="term" value="F:toxin activity"/>
    <property type="evidence" value="ECO:0007669"/>
    <property type="project" value="UniProtKB-KW"/>
</dbReference>
<dbReference type="Proteomes" id="UP000327044">
    <property type="component" value="Unassembled WGS sequence"/>
</dbReference>
<accession>A0A5N4B3P3</accession>
<dbReference type="InterPro" id="IPR050098">
    <property type="entry name" value="TFPI/VKTCI-like"/>
</dbReference>
<keyword evidence="2" id="KW-0964">Secreted</keyword>
<feature type="domain" description="BPTI/Kunitz inhibitor" evidence="10">
    <location>
        <begin position="33"/>
        <end position="83"/>
    </location>
</feature>
<dbReference type="SMART" id="SM00131">
    <property type="entry name" value="KU"/>
    <property type="match status" value="1"/>
</dbReference>
<name>A0A5N4B3P3_PHOPY</name>
<keyword evidence="4" id="KW-0646">Protease inhibitor</keyword>
<dbReference type="PANTHER" id="PTHR10083">
    <property type="entry name" value="KUNITZ-TYPE PROTEASE INHIBITOR-RELATED"/>
    <property type="match status" value="1"/>
</dbReference>
<keyword evidence="9" id="KW-0732">Signal</keyword>
<dbReference type="AlphaFoldDB" id="A0A5N4B3P3"/>
<dbReference type="InParanoid" id="A0A5N4B3P3"/>
<feature type="chain" id="PRO_5024380292" description="BPTI/Kunitz inhibitor domain-containing protein" evidence="9">
    <location>
        <begin position="21"/>
        <end position="98"/>
    </location>
</feature>
<evidence type="ECO:0000256" key="7">
    <source>
        <dbReference type="ARBA" id="ARBA00023240"/>
    </source>
</evidence>
<comment type="subcellular location">
    <subcellularLocation>
        <location evidence="1">Secreted</location>
    </subcellularLocation>
</comment>
<evidence type="ECO:0000256" key="6">
    <source>
        <dbReference type="ARBA" id="ARBA00023157"/>
    </source>
</evidence>
<evidence type="ECO:0000256" key="1">
    <source>
        <dbReference type="ARBA" id="ARBA00004613"/>
    </source>
</evidence>
<feature type="signal peptide" evidence="9">
    <location>
        <begin position="1"/>
        <end position="20"/>
    </location>
</feature>
<dbReference type="InterPro" id="IPR020901">
    <property type="entry name" value="Prtase_inh_Kunz-CS"/>
</dbReference>
<dbReference type="Pfam" id="PF00014">
    <property type="entry name" value="Kunitz_BPTI"/>
    <property type="match status" value="1"/>
</dbReference>
<evidence type="ECO:0000256" key="3">
    <source>
        <dbReference type="ARBA" id="ARBA00022656"/>
    </source>
</evidence>
<dbReference type="PRINTS" id="PR00759">
    <property type="entry name" value="BASICPTASE"/>
</dbReference>
<dbReference type="PROSITE" id="PS00280">
    <property type="entry name" value="BPTI_KUNITZ_1"/>
    <property type="match status" value="1"/>
</dbReference>
<sequence length="98" mass="11007">MAHFTIVAIALCSICVASFAENEEILESRSYICNLPPTSGFCRARLYRWVYSPVMKKCVNFDYGGCAGNENNFETFEECMSFCSGNFIKPSVAYKNKA</sequence>
<evidence type="ECO:0000256" key="4">
    <source>
        <dbReference type="ARBA" id="ARBA00022690"/>
    </source>
</evidence>
<comment type="caution">
    <text evidence="11">The sequence shown here is derived from an EMBL/GenBank/DDBJ whole genome shotgun (WGS) entry which is preliminary data.</text>
</comment>
<evidence type="ECO:0000256" key="2">
    <source>
        <dbReference type="ARBA" id="ARBA00022525"/>
    </source>
</evidence>